<feature type="region of interest" description="Disordered" evidence="3">
    <location>
        <begin position="1"/>
        <end position="20"/>
    </location>
</feature>
<dbReference type="InterPro" id="IPR051321">
    <property type="entry name" value="PHA/PHB_synthase"/>
</dbReference>
<keyword evidence="7" id="KW-1185">Reference proteome</keyword>
<organism evidence="6 7">
    <name type="scientific">Massilia aurea</name>
    <dbReference type="NCBI Taxonomy" id="373040"/>
    <lineage>
        <taxon>Bacteria</taxon>
        <taxon>Pseudomonadati</taxon>
        <taxon>Pseudomonadota</taxon>
        <taxon>Betaproteobacteria</taxon>
        <taxon>Burkholderiales</taxon>
        <taxon>Oxalobacteraceae</taxon>
        <taxon>Telluria group</taxon>
        <taxon>Massilia</taxon>
    </lineage>
</organism>
<keyword evidence="1 6" id="KW-0808">Transferase</keyword>
<keyword evidence="2 6" id="KW-0012">Acyltransferase</keyword>
<dbReference type="Gene3D" id="3.40.50.1820">
    <property type="entry name" value="alpha/beta hydrolase"/>
    <property type="match status" value="1"/>
</dbReference>
<dbReference type="PANTHER" id="PTHR36837:SF5">
    <property type="entry name" value="POLY-3-HYDROXYBUTYRATE SYNTHASE"/>
    <property type="match status" value="1"/>
</dbReference>
<feature type="domain" description="Poly-beta-hydroxybutyrate polymerase N-terminal" evidence="4">
    <location>
        <begin position="98"/>
        <end position="263"/>
    </location>
</feature>
<accession>A0A7W9X4T5</accession>
<dbReference type="Pfam" id="PF07167">
    <property type="entry name" value="PhaC_N"/>
    <property type="match status" value="1"/>
</dbReference>
<sequence>MRISDLPSQPATGAATPGETPVRELDRALYAQLAWWTQGLSPASLAAAATDWLVHLAGSPDKQRELVIKAQRKLLRLAASAAASAHQNGAPCITPLPQDRRFAAPEWQAWPFNLIHQAFLFEQQWWYNATTGVPGVTRHHEQLWTFAVRQALDMFSPSNFLPTNPVVLKETWRSGGMNLVMGWHNALEDASGAAATAPTGFEPGRGVALTPGKVVYRNRLIELIEYEPATPTVCAEPVLMVPPWIMKYYILDLSPANSLVRYLVGQGHTVFMISWKNPDAADRDLGMDDYLQLGVMAAIDQVAARRPGYGIQALGYCLGGTLLAIAAAAMAREGGERDERLVSLTLLAAQVDFTEPGELGLFIDESQLNFLDNVMAGKGYLDGTQMEGAFALLNAKDMVWSRMVQNYLMGKGRRVTSDLAAWNADATRMPYRQQSEYLRSLYLDNDLAQGRYRVGGSPVALSDLHLPMFVLGTRRDTVAPWLSVYKLHLLADTELTFCLTDGGHNAGVVNPPLANGGHGYQIATRAHDGRYLDPDAWCAAAPQQSGSWWPAWEHWLRSHATAQLAATAVTPVDPDAVLDDAPGHYVLVR</sequence>
<dbReference type="Proteomes" id="UP000540787">
    <property type="component" value="Unassembled WGS sequence"/>
</dbReference>
<proteinExistence type="predicted"/>
<dbReference type="InterPro" id="IPR022211">
    <property type="entry name" value="PHBC_N"/>
</dbReference>
<gene>
    <name evidence="6" type="ORF">HD842_004669</name>
</gene>
<evidence type="ECO:0000256" key="2">
    <source>
        <dbReference type="ARBA" id="ARBA00023315"/>
    </source>
</evidence>
<evidence type="ECO:0000256" key="1">
    <source>
        <dbReference type="ARBA" id="ARBA00022679"/>
    </source>
</evidence>
<dbReference type="InterPro" id="IPR010941">
    <property type="entry name" value="PhaC_N"/>
</dbReference>
<dbReference type="EMBL" id="JACHBX010000006">
    <property type="protein sequence ID" value="MBB6136491.1"/>
    <property type="molecule type" value="Genomic_DNA"/>
</dbReference>
<evidence type="ECO:0000313" key="7">
    <source>
        <dbReference type="Proteomes" id="UP000540787"/>
    </source>
</evidence>
<dbReference type="Pfam" id="PF12551">
    <property type="entry name" value="PHBC_N"/>
    <property type="match status" value="1"/>
</dbReference>
<name>A0A7W9X4T5_9BURK</name>
<comment type="caution">
    <text evidence="6">The sequence shown here is derived from an EMBL/GenBank/DDBJ whole genome shotgun (WGS) entry which is preliminary data.</text>
</comment>
<dbReference type="GO" id="GO:0042619">
    <property type="term" value="P:poly-hydroxybutyrate biosynthetic process"/>
    <property type="evidence" value="ECO:0007669"/>
    <property type="project" value="InterPro"/>
</dbReference>
<dbReference type="PANTHER" id="PTHR36837">
    <property type="entry name" value="POLY(3-HYDROXYALKANOATE) POLYMERASE SUBUNIT PHAC"/>
    <property type="match status" value="1"/>
</dbReference>
<evidence type="ECO:0000256" key="3">
    <source>
        <dbReference type="SAM" id="MobiDB-lite"/>
    </source>
</evidence>
<protein>
    <submittedName>
        <fullName evidence="6">Polyhydroxyalkanoate synthase</fullName>
        <ecNumber evidence="6">2.3.1.-</ecNumber>
    </submittedName>
</protein>
<evidence type="ECO:0000313" key="6">
    <source>
        <dbReference type="EMBL" id="MBB6136491.1"/>
    </source>
</evidence>
<dbReference type="SUPFAM" id="SSF53474">
    <property type="entry name" value="alpha/beta-Hydrolases"/>
    <property type="match status" value="1"/>
</dbReference>
<dbReference type="GO" id="GO:0016746">
    <property type="term" value="F:acyltransferase activity"/>
    <property type="evidence" value="ECO:0007669"/>
    <property type="project" value="UniProtKB-KW"/>
</dbReference>
<feature type="domain" description="Poly-beta-hydroxybutyrate polymerase N-terminal" evidence="5">
    <location>
        <begin position="21"/>
        <end position="62"/>
    </location>
</feature>
<dbReference type="EC" id="2.3.1.-" evidence="6"/>
<evidence type="ECO:0000259" key="4">
    <source>
        <dbReference type="Pfam" id="PF07167"/>
    </source>
</evidence>
<reference evidence="6 7" key="1">
    <citation type="submission" date="2020-08" db="EMBL/GenBank/DDBJ databases">
        <title>The Agave Microbiome: Exploring the role of microbial communities in plant adaptations to desert environments.</title>
        <authorList>
            <person name="Partida-Martinez L.P."/>
        </authorList>
    </citation>
    <scope>NUCLEOTIDE SEQUENCE [LARGE SCALE GENOMIC DNA]</scope>
    <source>
        <strain evidence="6 7">AT3.2</strain>
    </source>
</reference>
<dbReference type="RefSeq" id="WP_183558300.1">
    <property type="nucleotide sequence ID" value="NZ_JACHBX010000006.1"/>
</dbReference>
<dbReference type="InterPro" id="IPR029058">
    <property type="entry name" value="AB_hydrolase_fold"/>
</dbReference>
<evidence type="ECO:0000259" key="5">
    <source>
        <dbReference type="Pfam" id="PF12551"/>
    </source>
</evidence>
<dbReference type="AlphaFoldDB" id="A0A7W9X4T5"/>
<feature type="compositionally biased region" description="Polar residues" evidence="3">
    <location>
        <begin position="1"/>
        <end position="11"/>
    </location>
</feature>